<dbReference type="EMBL" id="CP022115">
    <property type="protein sequence ID" value="ASJ24533.1"/>
    <property type="molecule type" value="Genomic_DNA"/>
</dbReference>
<evidence type="ECO:0000256" key="4">
    <source>
        <dbReference type="ARBA" id="ARBA00022737"/>
    </source>
</evidence>
<dbReference type="PANTHER" id="PTHR43560:SF1">
    <property type="entry name" value="ION-TRANSLOCATING OXIDOREDUCTASE COMPLEX SUBUNIT B"/>
    <property type="match status" value="1"/>
</dbReference>
<organism evidence="13 14">
    <name type="scientific">Laribacter hongkongensis</name>
    <dbReference type="NCBI Taxonomy" id="168471"/>
    <lineage>
        <taxon>Bacteria</taxon>
        <taxon>Pseudomonadati</taxon>
        <taxon>Pseudomonadota</taxon>
        <taxon>Betaproteobacteria</taxon>
        <taxon>Neisseriales</taxon>
        <taxon>Aquaspirillaceae</taxon>
        <taxon>Laribacter</taxon>
    </lineage>
</organism>
<evidence type="ECO:0000256" key="6">
    <source>
        <dbReference type="ARBA" id="ARBA00022982"/>
    </source>
</evidence>
<dbReference type="PANTHER" id="PTHR43560">
    <property type="entry name" value="ION-TRANSLOCATING OXIDOREDUCTASE COMPLEX SUBUNIT B"/>
    <property type="match status" value="1"/>
</dbReference>
<dbReference type="EC" id="7.-.-.-" evidence="10"/>
<name>A0A248LK31_9NEIS</name>
<dbReference type="Gene3D" id="3.30.70.20">
    <property type="match status" value="2"/>
</dbReference>
<evidence type="ECO:0000256" key="9">
    <source>
        <dbReference type="ARBA" id="ARBA00023136"/>
    </source>
</evidence>
<accession>A0A248LK31</accession>
<comment type="subcellular location">
    <subcellularLocation>
        <location evidence="10">Cell inner membrane</location>
    </subcellularLocation>
</comment>
<evidence type="ECO:0000256" key="5">
    <source>
        <dbReference type="ARBA" id="ARBA00022967"/>
    </source>
</evidence>
<dbReference type="PROSITE" id="PS51656">
    <property type="entry name" value="4FE4S"/>
    <property type="match status" value="1"/>
</dbReference>
<dbReference type="Pfam" id="PF00037">
    <property type="entry name" value="Fer4"/>
    <property type="match status" value="1"/>
</dbReference>
<keyword evidence="3 10" id="KW-0479">Metal-binding</keyword>
<dbReference type="AlphaFoldDB" id="A0A248LK31"/>
<keyword evidence="2 10" id="KW-0004">4Fe-4S</keyword>
<evidence type="ECO:0000256" key="7">
    <source>
        <dbReference type="ARBA" id="ARBA00023004"/>
    </source>
</evidence>
<proteinExistence type="inferred from homology"/>
<evidence type="ECO:0000259" key="12">
    <source>
        <dbReference type="PROSITE" id="PS51656"/>
    </source>
</evidence>
<keyword evidence="7 10" id="KW-0408">Iron</keyword>
<feature type="binding site" evidence="10">
    <location>
        <position position="55"/>
    </location>
    <ligand>
        <name>[4Fe-4S] cluster</name>
        <dbReference type="ChEBI" id="CHEBI:49883"/>
        <label>1</label>
    </ligand>
</feature>
<dbReference type="OrthoDB" id="9781785at2"/>
<keyword evidence="4 10" id="KW-0677">Repeat</keyword>
<dbReference type="PROSITE" id="PS51379">
    <property type="entry name" value="4FE4S_FER_2"/>
    <property type="match status" value="1"/>
</dbReference>
<evidence type="ECO:0000313" key="14">
    <source>
        <dbReference type="Proteomes" id="UP000197424"/>
    </source>
</evidence>
<dbReference type="GO" id="GO:0051539">
    <property type="term" value="F:4 iron, 4 sulfur cluster binding"/>
    <property type="evidence" value="ECO:0007669"/>
    <property type="project" value="UniProtKB-UniRule"/>
</dbReference>
<feature type="binding site" evidence="10">
    <location>
        <position position="144"/>
    </location>
    <ligand>
        <name>[4Fe-4S] cluster</name>
        <dbReference type="ChEBI" id="CHEBI:49883"/>
        <label>2</label>
    </ligand>
</feature>
<feature type="region of interest" description="Hydrophobic" evidence="10">
    <location>
        <begin position="1"/>
        <end position="29"/>
    </location>
</feature>
<feature type="binding site" evidence="10">
    <location>
        <position position="174"/>
    </location>
    <ligand>
        <name>[4Fe-4S] cluster</name>
        <dbReference type="ChEBI" id="CHEBI:49883"/>
        <label>3</label>
    </ligand>
</feature>
<feature type="binding site" evidence="10">
    <location>
        <position position="60"/>
    </location>
    <ligand>
        <name>[4Fe-4S] cluster</name>
        <dbReference type="ChEBI" id="CHEBI:49883"/>
        <label>1</label>
    </ligand>
</feature>
<feature type="domain" description="4Fe-4S" evidence="12">
    <location>
        <begin position="35"/>
        <end position="94"/>
    </location>
</feature>
<keyword evidence="1 10" id="KW-0813">Transport</keyword>
<dbReference type="InterPro" id="IPR007202">
    <property type="entry name" value="4Fe-4S_dom"/>
</dbReference>
<dbReference type="PROSITE" id="PS00198">
    <property type="entry name" value="4FE4S_FER_1"/>
    <property type="match status" value="1"/>
</dbReference>
<keyword evidence="10" id="KW-0997">Cell inner membrane</keyword>
<evidence type="ECO:0000256" key="2">
    <source>
        <dbReference type="ARBA" id="ARBA00022485"/>
    </source>
</evidence>
<comment type="caution">
    <text evidence="10">Lacks conserved residue(s) required for the propagation of feature annotation.</text>
</comment>
<dbReference type="GO" id="GO:0005886">
    <property type="term" value="C:plasma membrane"/>
    <property type="evidence" value="ECO:0007669"/>
    <property type="project" value="UniProtKB-SubCell"/>
</dbReference>
<dbReference type="Proteomes" id="UP000197424">
    <property type="component" value="Chromosome"/>
</dbReference>
<feature type="domain" description="4Fe-4S ferredoxin-type" evidence="11">
    <location>
        <begin position="165"/>
        <end position="194"/>
    </location>
</feature>
<dbReference type="GO" id="GO:0009055">
    <property type="term" value="F:electron transfer activity"/>
    <property type="evidence" value="ECO:0007669"/>
    <property type="project" value="InterPro"/>
</dbReference>
<dbReference type="InterPro" id="IPR017896">
    <property type="entry name" value="4Fe4S_Fe-S-bd"/>
</dbReference>
<keyword evidence="5 10" id="KW-1278">Translocase</keyword>
<feature type="binding site" evidence="10">
    <location>
        <position position="77"/>
    </location>
    <ligand>
        <name>[4Fe-4S] cluster</name>
        <dbReference type="ChEBI" id="CHEBI:49883"/>
        <label>1</label>
    </ligand>
</feature>
<comment type="similarity">
    <text evidence="10">Belongs to the 4Fe4S bacterial-type ferredoxin family. RnfB subfamily.</text>
</comment>
<comment type="subunit">
    <text evidence="10">The complex is composed of six subunits: RnfA, RnfB, RnfC, RnfD, RnfE and RnfG.</text>
</comment>
<feature type="binding site" evidence="10">
    <location>
        <position position="140"/>
    </location>
    <ligand>
        <name>[4Fe-4S] cluster</name>
        <dbReference type="ChEBI" id="CHEBI:49883"/>
        <label>2</label>
    </ligand>
</feature>
<evidence type="ECO:0000256" key="10">
    <source>
        <dbReference type="HAMAP-Rule" id="MF_00463"/>
    </source>
</evidence>
<gene>
    <name evidence="10" type="primary">rnfB</name>
    <name evidence="13" type="ORF">LHGZ1_1702</name>
</gene>
<dbReference type="GO" id="GO:0046872">
    <property type="term" value="F:metal ion binding"/>
    <property type="evidence" value="ECO:0007669"/>
    <property type="project" value="UniProtKB-KW"/>
</dbReference>
<evidence type="ECO:0000256" key="3">
    <source>
        <dbReference type="ARBA" id="ARBA00022723"/>
    </source>
</evidence>
<dbReference type="InterPro" id="IPR050395">
    <property type="entry name" value="4Fe4S_Ferredoxin_RnfB"/>
</dbReference>
<comment type="cofactor">
    <cofactor evidence="10">
        <name>[4Fe-4S] cluster</name>
        <dbReference type="ChEBI" id="CHEBI:49883"/>
    </cofactor>
    <text evidence="10">Binds 3 [4Fe-4S] clusters.</text>
</comment>
<dbReference type="RefSeq" id="WP_088860795.1">
    <property type="nucleotide sequence ID" value="NZ_CP022115.1"/>
</dbReference>
<keyword evidence="10" id="KW-1003">Cell membrane</keyword>
<dbReference type="HAMAP" id="MF_00463">
    <property type="entry name" value="RsxB_RnfB"/>
    <property type="match status" value="1"/>
</dbReference>
<protein>
    <recommendedName>
        <fullName evidence="10">Ion-translocating oxidoreductase complex subunit B</fullName>
        <ecNumber evidence="10">7.-.-.-</ecNumber>
    </recommendedName>
    <alternativeName>
        <fullName evidence="10">Rnf electron transport complex subunit B</fullName>
    </alternativeName>
</protein>
<comment type="function">
    <text evidence="10">Part of a membrane-bound complex that couples electron transfer with translocation of ions across the membrane.</text>
</comment>
<keyword evidence="8 10" id="KW-0411">Iron-sulfur</keyword>
<evidence type="ECO:0000259" key="11">
    <source>
        <dbReference type="PROSITE" id="PS51379"/>
    </source>
</evidence>
<feature type="binding site" evidence="10">
    <location>
        <position position="177"/>
    </location>
    <ligand>
        <name>[4Fe-4S] cluster</name>
        <dbReference type="ChEBI" id="CHEBI:49883"/>
        <label>3</label>
    </ligand>
</feature>
<feature type="binding site" evidence="10">
    <location>
        <position position="150"/>
    </location>
    <ligand>
        <name>[4Fe-4S] cluster</name>
        <dbReference type="ChEBI" id="CHEBI:49883"/>
        <label>2</label>
    </ligand>
</feature>
<keyword evidence="6 10" id="KW-0249">Electron transport</keyword>
<reference evidence="14" key="1">
    <citation type="submission" date="2017-06" db="EMBL/GenBank/DDBJ databases">
        <title>Whole genome sequence of Laribacter hongkongensis LHGZ1.</title>
        <authorList>
            <person name="Chen D."/>
            <person name="Wu H."/>
            <person name="Chen J."/>
        </authorList>
    </citation>
    <scope>NUCLEOTIDE SEQUENCE [LARGE SCALE GENOMIC DNA]</scope>
    <source>
        <strain evidence="14">LHGZ1</strain>
    </source>
</reference>
<keyword evidence="9 10" id="KW-0472">Membrane</keyword>
<feature type="binding site" evidence="10">
    <location>
        <position position="154"/>
    </location>
    <ligand>
        <name>[4Fe-4S] cluster</name>
        <dbReference type="ChEBI" id="CHEBI:49883"/>
        <label>3</label>
    </ligand>
</feature>
<evidence type="ECO:0000256" key="1">
    <source>
        <dbReference type="ARBA" id="ARBA00022448"/>
    </source>
</evidence>
<dbReference type="Gene3D" id="1.10.15.40">
    <property type="entry name" value="Electron transport complex subunit B, putative Fe-S cluster"/>
    <property type="match status" value="1"/>
</dbReference>
<feature type="binding site" evidence="10">
    <location>
        <position position="52"/>
    </location>
    <ligand>
        <name>[4Fe-4S] cluster</name>
        <dbReference type="ChEBI" id="CHEBI:49883"/>
        <label>1</label>
    </ligand>
</feature>
<sequence>MEILSHISTAALAMAILCGTLAALLALANRWLSVEEDPRLEAIGDLLPQANCGGCGVPGCGQFARELLAGRADITSCNAATTDALTRIAALLGTAIGTRVRKVARLACAGGSHVARQRAHYEGLPSCRAAQMVSGGNKACSWGCLGLGDCKLRCRFDAISLDAHGLPVIDPERCTACGDCIDACPRALITLEPLDHRLWVACRNRISSNTATDVCEVACTACGRCVADAAPGLIRLEDGLAVIAADQRQARRDAISRCPTGAIVWLATPTMAERGTAACPIRRREALPVDPARAA</sequence>
<dbReference type="InterPro" id="IPR010207">
    <property type="entry name" value="Elect_transpt_cplx_RnfB/RsxB"/>
</dbReference>
<dbReference type="GO" id="GO:0022900">
    <property type="term" value="P:electron transport chain"/>
    <property type="evidence" value="ECO:0007669"/>
    <property type="project" value="UniProtKB-UniRule"/>
</dbReference>
<dbReference type="InterPro" id="IPR017900">
    <property type="entry name" value="4Fe4S_Fe_S_CS"/>
</dbReference>
<feature type="binding site" evidence="10">
    <location>
        <position position="184"/>
    </location>
    <ligand>
        <name>[4Fe-4S] cluster</name>
        <dbReference type="ChEBI" id="CHEBI:49883"/>
        <label>2</label>
    </ligand>
</feature>
<evidence type="ECO:0000313" key="13">
    <source>
        <dbReference type="EMBL" id="ASJ24533.1"/>
    </source>
</evidence>
<dbReference type="Pfam" id="PF04060">
    <property type="entry name" value="FeS"/>
    <property type="match status" value="1"/>
</dbReference>
<dbReference type="SUPFAM" id="SSF54862">
    <property type="entry name" value="4Fe-4S ferredoxins"/>
    <property type="match status" value="1"/>
</dbReference>
<evidence type="ECO:0000256" key="8">
    <source>
        <dbReference type="ARBA" id="ARBA00023014"/>
    </source>
</evidence>
<feature type="binding site" evidence="10">
    <location>
        <position position="180"/>
    </location>
    <ligand>
        <name>[4Fe-4S] cluster</name>
        <dbReference type="ChEBI" id="CHEBI:49883"/>
        <label>3</label>
    </ligand>
</feature>